<dbReference type="Proteomes" id="UP000266426">
    <property type="component" value="Unassembled WGS sequence"/>
</dbReference>
<protein>
    <submittedName>
        <fullName evidence="2">Uncharacterized protein</fullName>
    </submittedName>
</protein>
<keyword evidence="1" id="KW-0732">Signal</keyword>
<evidence type="ECO:0000313" key="2">
    <source>
        <dbReference type="EMBL" id="RJP57827.1"/>
    </source>
</evidence>
<feature type="signal peptide" evidence="1">
    <location>
        <begin position="1"/>
        <end position="22"/>
    </location>
</feature>
<sequence length="428" mass="47541">MKTLMTASLITLTLGLTATSYAAKDIYFNSQNDYVRPQTARSSTSYFVVGQQAAHSSPYYNATIQKAVGCSFDLEGNPLPAGKIAFSNMSLNPDVASNGTNFLVVWLQTAVASGENKQVRGQLISAQGEKIGAEIIINESWPGLYGEVAVASDGYDYFVIWTESYHSTRVLGRKVAADGTLGEVKVILGMGFARSIDIESNKYPYETYRSYMVVYSYYPYNGWNRGYNICGQLLDFNGNTIIPHTEIATQYLDQHHENVNISTNGFSYLVAWDTAQSSTAYAGIRGRAVYSFVNVFSYMYFLSSEMQISTNDGTQIEVAPAAAGGRDYYYLVTWQAEDTGSLGIFGQFVTYYGTKLGEEFRLNAKTYRDQQCPAVASDSRIYSNPNPADLRRFVIWASNHTDAGSHRLPRDGYNLYGDFFTTSDRNPK</sequence>
<feature type="chain" id="PRO_5017412374" evidence="1">
    <location>
        <begin position="23"/>
        <end position="428"/>
    </location>
</feature>
<reference evidence="2 3" key="1">
    <citation type="journal article" date="2017" name="ISME J.">
        <title>Energy and carbon metabolisms in a deep terrestrial subsurface fluid microbial community.</title>
        <authorList>
            <person name="Momper L."/>
            <person name="Jungbluth S.P."/>
            <person name="Lee M.D."/>
            <person name="Amend J.P."/>
        </authorList>
    </citation>
    <scope>NUCLEOTIDE SEQUENCE [LARGE SCALE GENOMIC DNA]</scope>
    <source>
        <strain evidence="2">SURF_26</strain>
    </source>
</reference>
<dbReference type="EMBL" id="QZJZ01000074">
    <property type="protein sequence ID" value="RJP57827.1"/>
    <property type="molecule type" value="Genomic_DNA"/>
</dbReference>
<dbReference type="AlphaFoldDB" id="A0A3A4R4T1"/>
<proteinExistence type="predicted"/>
<comment type="caution">
    <text evidence="2">The sequence shown here is derived from an EMBL/GenBank/DDBJ whole genome shotgun (WGS) entry which is preliminary data.</text>
</comment>
<evidence type="ECO:0000313" key="3">
    <source>
        <dbReference type="Proteomes" id="UP000266426"/>
    </source>
</evidence>
<evidence type="ECO:0000256" key="1">
    <source>
        <dbReference type="SAM" id="SignalP"/>
    </source>
</evidence>
<name>A0A3A4R4T1_9BACT</name>
<gene>
    <name evidence="2" type="ORF">C4541_09555</name>
</gene>
<accession>A0A3A4R4T1</accession>
<organism evidence="2 3">
    <name type="scientific">Candidatus Auribacter fodinae</name>
    <dbReference type="NCBI Taxonomy" id="2093366"/>
    <lineage>
        <taxon>Bacteria</taxon>
        <taxon>Pseudomonadati</taxon>
        <taxon>Candidatus Auribacterota</taxon>
        <taxon>Candidatus Auribacteria</taxon>
        <taxon>Candidatus Auribacterales</taxon>
        <taxon>Candidatus Auribacteraceae</taxon>
        <taxon>Candidatus Auribacter</taxon>
    </lineage>
</organism>